<dbReference type="PANTHER" id="PTHR30419">
    <property type="entry name" value="HTH-TYPE TRANSCRIPTIONAL REGULATOR YBHD"/>
    <property type="match status" value="1"/>
</dbReference>
<dbReference type="InterPro" id="IPR036390">
    <property type="entry name" value="WH_DNA-bd_sf"/>
</dbReference>
<protein>
    <submittedName>
        <fullName evidence="6">DNA-binding transcriptional LysR family regulator</fullName>
    </submittedName>
</protein>
<evidence type="ECO:0000313" key="6">
    <source>
        <dbReference type="EMBL" id="MBM7634856.1"/>
    </source>
</evidence>
<reference evidence="6 7" key="1">
    <citation type="submission" date="2021-01" db="EMBL/GenBank/DDBJ databases">
        <title>Genomic Encyclopedia of Type Strains, Phase IV (KMG-IV): sequencing the most valuable type-strain genomes for metagenomic binning, comparative biology and taxonomic classification.</title>
        <authorList>
            <person name="Goeker M."/>
        </authorList>
    </citation>
    <scope>NUCLEOTIDE SEQUENCE [LARGE SCALE GENOMIC DNA]</scope>
    <source>
        <strain evidence="6 7">DSM 25540</strain>
    </source>
</reference>
<dbReference type="EMBL" id="JAFBEC010000018">
    <property type="protein sequence ID" value="MBM7634856.1"/>
    <property type="molecule type" value="Genomic_DNA"/>
</dbReference>
<dbReference type="InterPro" id="IPR005119">
    <property type="entry name" value="LysR_subst-bd"/>
</dbReference>
<keyword evidence="7" id="KW-1185">Reference proteome</keyword>
<dbReference type="PANTHER" id="PTHR30419:SF25">
    <property type="entry name" value="HTH-TYPE TRANSCRIPTIONAL REGULATOR YTLI"/>
    <property type="match status" value="1"/>
</dbReference>
<dbReference type="InterPro" id="IPR050950">
    <property type="entry name" value="HTH-type_LysR_regulators"/>
</dbReference>
<dbReference type="Pfam" id="PF00126">
    <property type="entry name" value="HTH_1"/>
    <property type="match status" value="1"/>
</dbReference>
<dbReference type="CDD" id="cd05466">
    <property type="entry name" value="PBP2_LTTR_substrate"/>
    <property type="match status" value="1"/>
</dbReference>
<comment type="caution">
    <text evidence="6">The sequence shown here is derived from an EMBL/GenBank/DDBJ whole genome shotgun (WGS) entry which is preliminary data.</text>
</comment>
<dbReference type="SUPFAM" id="SSF46785">
    <property type="entry name" value="Winged helix' DNA-binding domain"/>
    <property type="match status" value="1"/>
</dbReference>
<name>A0ABS2PHP7_9BACL</name>
<dbReference type="Gene3D" id="1.10.10.10">
    <property type="entry name" value="Winged helix-like DNA-binding domain superfamily/Winged helix DNA-binding domain"/>
    <property type="match status" value="1"/>
</dbReference>
<keyword evidence="2" id="KW-0805">Transcription regulation</keyword>
<sequence>MDLRNIVTFQSIVKLGSFHAAAETLNYAPSTVTMHIKNLEEELGVTLLERLPKLKLTSSGKLLYEQSDVLLRDFDMLKEMMTSLQSGKSGFITIGVMEPTASFRLPQLLAAFQEEHPLMKLSIQVHNANALEELVQSGELDVAIGTTPTTYNDDVSFSWLFNEEFGLLAPITHTLATKDTVSLRDLHGHSLLQTTPSCPFRATLDRVLLENDIKVSKNIEISNLLALKPYVESGIGIAVIPEIIAKPPFTETRYVPIADFNGQLPIGMMTKTTNLNPSPALSQFIAHIHSIYHPTTLID</sequence>
<evidence type="ECO:0000256" key="2">
    <source>
        <dbReference type="ARBA" id="ARBA00023015"/>
    </source>
</evidence>
<evidence type="ECO:0000256" key="1">
    <source>
        <dbReference type="ARBA" id="ARBA00009437"/>
    </source>
</evidence>
<accession>A0ABS2PHP7</accession>
<evidence type="ECO:0000256" key="4">
    <source>
        <dbReference type="ARBA" id="ARBA00023163"/>
    </source>
</evidence>
<dbReference type="GO" id="GO:0003677">
    <property type="term" value="F:DNA binding"/>
    <property type="evidence" value="ECO:0007669"/>
    <property type="project" value="UniProtKB-KW"/>
</dbReference>
<dbReference type="Gene3D" id="3.40.190.290">
    <property type="match status" value="1"/>
</dbReference>
<evidence type="ECO:0000256" key="3">
    <source>
        <dbReference type="ARBA" id="ARBA00023125"/>
    </source>
</evidence>
<dbReference type="Pfam" id="PF03466">
    <property type="entry name" value="LysR_substrate"/>
    <property type="match status" value="1"/>
</dbReference>
<dbReference type="PROSITE" id="PS50931">
    <property type="entry name" value="HTH_LYSR"/>
    <property type="match status" value="1"/>
</dbReference>
<dbReference type="InterPro" id="IPR000847">
    <property type="entry name" value="LysR_HTH_N"/>
</dbReference>
<keyword evidence="4" id="KW-0804">Transcription</keyword>
<evidence type="ECO:0000313" key="7">
    <source>
        <dbReference type="Proteomes" id="UP000741863"/>
    </source>
</evidence>
<comment type="similarity">
    <text evidence="1">Belongs to the LysR transcriptional regulatory family.</text>
</comment>
<gene>
    <name evidence="6" type="ORF">JOD17_003983</name>
</gene>
<proteinExistence type="inferred from homology"/>
<evidence type="ECO:0000259" key="5">
    <source>
        <dbReference type="PROSITE" id="PS50931"/>
    </source>
</evidence>
<keyword evidence="3 6" id="KW-0238">DNA-binding</keyword>
<dbReference type="RefSeq" id="WP_204699616.1">
    <property type="nucleotide sequence ID" value="NZ_JAFBEC010000018.1"/>
</dbReference>
<feature type="domain" description="HTH lysR-type" evidence="5">
    <location>
        <begin position="1"/>
        <end position="57"/>
    </location>
</feature>
<dbReference type="Proteomes" id="UP000741863">
    <property type="component" value="Unassembled WGS sequence"/>
</dbReference>
<dbReference type="SUPFAM" id="SSF53850">
    <property type="entry name" value="Periplasmic binding protein-like II"/>
    <property type="match status" value="1"/>
</dbReference>
<dbReference type="InterPro" id="IPR036388">
    <property type="entry name" value="WH-like_DNA-bd_sf"/>
</dbReference>
<organism evidence="6 7">
    <name type="scientific">Geomicrobium sediminis</name>
    <dbReference type="NCBI Taxonomy" id="1347788"/>
    <lineage>
        <taxon>Bacteria</taxon>
        <taxon>Bacillati</taxon>
        <taxon>Bacillota</taxon>
        <taxon>Bacilli</taxon>
        <taxon>Bacillales</taxon>
        <taxon>Geomicrobium</taxon>
    </lineage>
</organism>